<dbReference type="OrthoDB" id="221300at2"/>
<organism evidence="2 3">
    <name type="scientific">Bythopirellula goksoeyrii</name>
    <dbReference type="NCBI Taxonomy" id="1400387"/>
    <lineage>
        <taxon>Bacteria</taxon>
        <taxon>Pseudomonadati</taxon>
        <taxon>Planctomycetota</taxon>
        <taxon>Planctomycetia</taxon>
        <taxon>Pirellulales</taxon>
        <taxon>Lacipirellulaceae</taxon>
        <taxon>Bythopirellula</taxon>
    </lineage>
</organism>
<dbReference type="AlphaFoldDB" id="A0A5B9Q7H4"/>
<dbReference type="PROSITE" id="PS00018">
    <property type="entry name" value="EF_HAND_1"/>
    <property type="match status" value="1"/>
</dbReference>
<dbReference type="Proteomes" id="UP000323917">
    <property type="component" value="Chromosome"/>
</dbReference>
<evidence type="ECO:0000256" key="1">
    <source>
        <dbReference type="SAM" id="SignalP"/>
    </source>
</evidence>
<dbReference type="KEGG" id="bgok:Pr1d_08930"/>
<evidence type="ECO:0000313" key="3">
    <source>
        <dbReference type="Proteomes" id="UP000323917"/>
    </source>
</evidence>
<gene>
    <name evidence="2" type="ORF">Pr1d_08930</name>
</gene>
<proteinExistence type="predicted"/>
<keyword evidence="3" id="KW-1185">Reference proteome</keyword>
<sequence length="1141" mass="117241" precursor="true">MSLSFRTSIVAAVLVNFCFATATWGRSWQDNGDHINWGSALNWSPINIPQAGDDIFIGDLAAAVGDSTVIDQNFSIGSLALTSGADADTAGNVLDVDGNITISGAGTTFIATQHAGGPAFTTVMAEDVTISASGAFSLQGGRVVLGDLLGAPANVAKLTINANSFLSGYGVLRFDENLGGVPTVTLFNDGVLQSRRPVGANNTDRFTLTIEASDTNARHDIDGIFDIGVVSIDEQTTLDLQVETNMFHGTMNFEAGSILELSDPLLTDGATFNIDAGFGAAGVPRTAIVRGNRISFDPLNGGDSGSQFNVNSGTIILEEKFDIHPNSEVNLAANTSLVFQRIQPFTTASNIDGQLNFNGTGTELVVDKNHVLNIELPSFDWDGPEDSTTTINSSTLRINSNDIETGPGNSFDGTINFNAGSFEPNITGGWSFSGVLNTDSTAGTSSISSTELMTIDGGSINVDGGLTVLALPTNFTASAASSTAISSGSTLRFEGNAILQGGSTHTGAGTLQLSKATLFVNGNQIINMPSGTVNLDEFVSGAESIQLTGDLTINANSLGPNNAFGDNLNASIDAISINNSTSTLAVNLTNPAHEWTLAPNGRIVITGGATPTVSLAGSDLNIQGEITVTDSTLFTARVDLEAGGLIRVNTVGKELRFSGGNAATPNTIAGGTIQGSGEITANGAAVLVGHGTIDTNVRFLAGSDLLADNGTLIVNGTLLDADILGTADLDGTLQLGMTLNTANVSALQLNGGFVTGQSITNNGVTEGFGAISTVGFTNNGTLRATGDTAGGLTIDTTGAPDLDGTGITGVLEAVNGNMRIVKSPTDAFGGDATVGVFRFLFFDNDWTLGTNGTLNLNGGLSNLVPARLSVGGVSNLNGTINVSNFGRISGDANLGSTLTVVLPTGNDVLVMDEGASTIATGTTFTGFGSVVNSTTGDMTLADGFDSAALILQNDGDLHLGSSLGQIELAQFEQTATGTLFVELANTGTQNFDSLSADFNATLAGTLDVTLTGGFMPNLGEKFTIVTGDTARFGTFNTENLPTLGGGNMFAVNYKANSVELEVIASSLTADFDNDGDVDGRDFLVWQRGGTAPPLDPAALALWQASYGTPLMALSANVPEPSTSVMLLMEIATMLLRHKQYA</sequence>
<dbReference type="InterPro" id="IPR018247">
    <property type="entry name" value="EF_Hand_1_Ca_BS"/>
</dbReference>
<accession>A0A5B9Q7H4</accession>
<keyword evidence="1" id="KW-0732">Signal</keyword>
<protein>
    <recommendedName>
        <fullName evidence="4">Autotransporter-associated beta strand repeat protein</fullName>
    </recommendedName>
</protein>
<evidence type="ECO:0000313" key="2">
    <source>
        <dbReference type="EMBL" id="QEG33629.1"/>
    </source>
</evidence>
<evidence type="ECO:0008006" key="4">
    <source>
        <dbReference type="Google" id="ProtNLM"/>
    </source>
</evidence>
<dbReference type="EMBL" id="CP042913">
    <property type="protein sequence ID" value="QEG33629.1"/>
    <property type="molecule type" value="Genomic_DNA"/>
</dbReference>
<reference evidence="2 3" key="1">
    <citation type="submission" date="2019-08" db="EMBL/GenBank/DDBJ databases">
        <title>Deep-cultivation of Planctomycetes and their phenomic and genomic characterization uncovers novel biology.</title>
        <authorList>
            <person name="Wiegand S."/>
            <person name="Jogler M."/>
            <person name="Boedeker C."/>
            <person name="Pinto D."/>
            <person name="Vollmers J."/>
            <person name="Rivas-Marin E."/>
            <person name="Kohn T."/>
            <person name="Peeters S.H."/>
            <person name="Heuer A."/>
            <person name="Rast P."/>
            <person name="Oberbeckmann S."/>
            <person name="Bunk B."/>
            <person name="Jeske O."/>
            <person name="Meyerdierks A."/>
            <person name="Storesund J.E."/>
            <person name="Kallscheuer N."/>
            <person name="Luecker S."/>
            <person name="Lage O.M."/>
            <person name="Pohl T."/>
            <person name="Merkel B.J."/>
            <person name="Hornburger P."/>
            <person name="Mueller R.-W."/>
            <person name="Bruemmer F."/>
            <person name="Labrenz M."/>
            <person name="Spormann A.M."/>
            <person name="Op den Camp H."/>
            <person name="Overmann J."/>
            <person name="Amann R."/>
            <person name="Jetten M.S.M."/>
            <person name="Mascher T."/>
            <person name="Medema M.H."/>
            <person name="Devos D.P."/>
            <person name="Kaster A.-K."/>
            <person name="Ovreas L."/>
            <person name="Rohde M."/>
            <person name="Galperin M.Y."/>
            <person name="Jogler C."/>
        </authorList>
    </citation>
    <scope>NUCLEOTIDE SEQUENCE [LARGE SCALE GENOMIC DNA]</scope>
    <source>
        <strain evidence="2 3">Pr1d</strain>
    </source>
</reference>
<feature type="chain" id="PRO_5023115568" description="Autotransporter-associated beta strand repeat protein" evidence="1">
    <location>
        <begin position="23"/>
        <end position="1141"/>
    </location>
</feature>
<name>A0A5B9Q7H4_9BACT</name>
<feature type="signal peptide" evidence="1">
    <location>
        <begin position="1"/>
        <end position="22"/>
    </location>
</feature>
<dbReference type="RefSeq" id="WP_148072370.1">
    <property type="nucleotide sequence ID" value="NZ_CP042913.1"/>
</dbReference>